<evidence type="ECO:0000256" key="4">
    <source>
        <dbReference type="ARBA" id="ARBA00022519"/>
    </source>
</evidence>
<comment type="subcellular location">
    <subcellularLocation>
        <location evidence="1">Cell membrane</location>
        <topology evidence="1">Multi-pass membrane protein</topology>
    </subcellularLocation>
</comment>
<evidence type="ECO:0000313" key="14">
    <source>
        <dbReference type="EMBL" id="CCH72475.1"/>
    </source>
</evidence>
<keyword evidence="8 11" id="KW-1133">Transmembrane helix</keyword>
<dbReference type="PROSITE" id="PS50929">
    <property type="entry name" value="ABC_TM1F"/>
    <property type="match status" value="1"/>
</dbReference>
<feature type="transmembrane region" description="Helical" evidence="11">
    <location>
        <begin position="296"/>
        <end position="314"/>
    </location>
</feature>
<proteinExistence type="predicted"/>
<dbReference type="Pfam" id="PF00005">
    <property type="entry name" value="ABC_tran"/>
    <property type="match status" value="1"/>
</dbReference>
<dbReference type="PANTHER" id="PTHR43394">
    <property type="entry name" value="ATP-DEPENDENT PERMEASE MDL1, MITOCHONDRIAL"/>
    <property type="match status" value="1"/>
</dbReference>
<evidence type="ECO:0000256" key="11">
    <source>
        <dbReference type="SAM" id="Phobius"/>
    </source>
</evidence>
<dbReference type="EMBL" id="CAJA01000080">
    <property type="protein sequence ID" value="CCH72475.1"/>
    <property type="molecule type" value="Genomic_DNA"/>
</dbReference>
<dbReference type="Proteomes" id="UP000035763">
    <property type="component" value="Unassembled WGS sequence"/>
</dbReference>
<evidence type="ECO:0000256" key="6">
    <source>
        <dbReference type="ARBA" id="ARBA00022741"/>
    </source>
</evidence>
<evidence type="ECO:0000256" key="2">
    <source>
        <dbReference type="ARBA" id="ARBA00022448"/>
    </source>
</evidence>
<accession>W6JV96</accession>
<dbReference type="InterPro" id="IPR039421">
    <property type="entry name" value="Type_1_exporter"/>
</dbReference>
<dbReference type="SMART" id="SM00382">
    <property type="entry name" value="AAA"/>
    <property type="match status" value="1"/>
</dbReference>
<dbReference type="GO" id="GO:0016887">
    <property type="term" value="F:ATP hydrolysis activity"/>
    <property type="evidence" value="ECO:0007669"/>
    <property type="project" value="InterPro"/>
</dbReference>
<dbReference type="GO" id="GO:0005524">
    <property type="term" value="F:ATP binding"/>
    <property type="evidence" value="ECO:0007669"/>
    <property type="project" value="UniProtKB-KW"/>
</dbReference>
<evidence type="ECO:0000256" key="5">
    <source>
        <dbReference type="ARBA" id="ARBA00022692"/>
    </source>
</evidence>
<evidence type="ECO:0000256" key="9">
    <source>
        <dbReference type="ARBA" id="ARBA00023136"/>
    </source>
</evidence>
<evidence type="ECO:0000259" key="12">
    <source>
        <dbReference type="PROSITE" id="PS50893"/>
    </source>
</evidence>
<feature type="transmembrane region" description="Helical" evidence="11">
    <location>
        <begin position="66"/>
        <end position="86"/>
    </location>
</feature>
<dbReference type="CDD" id="cd07346">
    <property type="entry name" value="ABC_6TM_exporters"/>
    <property type="match status" value="1"/>
</dbReference>
<feature type="transmembrane region" description="Helical" evidence="11">
    <location>
        <begin position="208"/>
        <end position="225"/>
    </location>
</feature>
<feature type="transmembrane region" description="Helical" evidence="11">
    <location>
        <begin position="180"/>
        <end position="202"/>
    </location>
</feature>
<feature type="compositionally biased region" description="Low complexity" evidence="10">
    <location>
        <begin position="1"/>
        <end position="12"/>
    </location>
</feature>
<dbReference type="InterPro" id="IPR036640">
    <property type="entry name" value="ABC1_TM_sf"/>
</dbReference>
<organism evidence="14 15">
    <name type="scientific">Nostocoides australiense Ben110</name>
    <dbReference type="NCBI Taxonomy" id="1193182"/>
    <lineage>
        <taxon>Bacteria</taxon>
        <taxon>Bacillati</taxon>
        <taxon>Actinomycetota</taxon>
        <taxon>Actinomycetes</taxon>
        <taxon>Micrococcales</taxon>
        <taxon>Intrasporangiaceae</taxon>
        <taxon>Nostocoides</taxon>
    </lineage>
</organism>
<feature type="transmembrane region" description="Helical" evidence="11">
    <location>
        <begin position="106"/>
        <end position="124"/>
    </location>
</feature>
<dbReference type="InterPro" id="IPR011527">
    <property type="entry name" value="ABC1_TM_dom"/>
</dbReference>
<dbReference type="STRING" id="1193182.BN11_1700003"/>
<keyword evidence="2" id="KW-0813">Transport</keyword>
<gene>
    <name evidence="14" type="ORF">BN11_1700003</name>
</gene>
<protein>
    <submittedName>
        <fullName evidence="14">Putative ABC transporter</fullName>
    </submittedName>
</protein>
<dbReference type="PANTHER" id="PTHR43394:SF1">
    <property type="entry name" value="ATP-BINDING CASSETTE SUB-FAMILY B MEMBER 10, MITOCHONDRIAL"/>
    <property type="match status" value="1"/>
</dbReference>
<evidence type="ECO:0000256" key="3">
    <source>
        <dbReference type="ARBA" id="ARBA00022475"/>
    </source>
</evidence>
<dbReference type="FunFam" id="3.40.50.300:FF:001001">
    <property type="entry name" value="Multidrug ABC transporter ATP-binding protein"/>
    <property type="match status" value="1"/>
</dbReference>
<evidence type="ECO:0000313" key="15">
    <source>
        <dbReference type="Proteomes" id="UP000035763"/>
    </source>
</evidence>
<dbReference type="Gene3D" id="3.40.50.300">
    <property type="entry name" value="P-loop containing nucleotide triphosphate hydrolases"/>
    <property type="match status" value="1"/>
</dbReference>
<dbReference type="SUPFAM" id="SSF52540">
    <property type="entry name" value="P-loop containing nucleoside triphosphate hydrolases"/>
    <property type="match status" value="1"/>
</dbReference>
<dbReference type="SUPFAM" id="SSF90123">
    <property type="entry name" value="ABC transporter transmembrane region"/>
    <property type="match status" value="1"/>
</dbReference>
<keyword evidence="3" id="KW-1003">Cell membrane</keyword>
<feature type="domain" description="ABC transmembrane type-1" evidence="13">
    <location>
        <begin position="67"/>
        <end position="348"/>
    </location>
</feature>
<dbReference type="GO" id="GO:0005886">
    <property type="term" value="C:plasma membrane"/>
    <property type="evidence" value="ECO:0007669"/>
    <property type="project" value="UniProtKB-SubCell"/>
</dbReference>
<dbReference type="Gene3D" id="1.20.1560.10">
    <property type="entry name" value="ABC transporter type 1, transmembrane domain"/>
    <property type="match status" value="1"/>
</dbReference>
<evidence type="ECO:0000256" key="7">
    <source>
        <dbReference type="ARBA" id="ARBA00022840"/>
    </source>
</evidence>
<dbReference type="InterPro" id="IPR027417">
    <property type="entry name" value="P-loop_NTPase"/>
</dbReference>
<dbReference type="RefSeq" id="WP_327152863.1">
    <property type="nucleotide sequence ID" value="NZ_HG764815.1"/>
</dbReference>
<dbReference type="PROSITE" id="PS50893">
    <property type="entry name" value="ABC_TRANSPORTER_2"/>
    <property type="match status" value="1"/>
</dbReference>
<keyword evidence="9 11" id="KW-0472">Membrane</keyword>
<feature type="domain" description="ABC transporter" evidence="12">
    <location>
        <begin position="379"/>
        <end position="613"/>
    </location>
</feature>
<evidence type="ECO:0000256" key="8">
    <source>
        <dbReference type="ARBA" id="ARBA00022989"/>
    </source>
</evidence>
<sequence length="617" mass="66726">MTTTETRTRTGTPPAPPRQPAQQSWLRRAEPTAAQIDPFRRSLPVAEPSQVWAHTKMLLSRHRGTLALVIGLHALAALASLALPLIVGRLIDDLRAGTTRGQVDQFALLLLATVIVQTALMWFARRAAFVFGEGLFADLRERFIDRASRLPLPVLERAGTGDLVARTTNDVESLSWAARFALPSIFVALVTVVITVAATVVVSPLGSLAVLAVLPLALPATWWYLRRARTGYLWERAAWAQLNGVAAESADSARTIDALDLGDVRHGRLLESVRGAYRAEYYTRWLRMWWFSPTEFSYVVPVAVALVWCGWLVADGAMTLGAATTVILYLRQLIDPLDELISWLDEIQVAATSLARIIGIENVPDDRRPSGATPADDAISARDVHFTYRADNPVLHGVSLDLIPGERLAIVGPSGAGKSTLGRLIAGIDAPGSGTVTVGAVPLMELSMDDLRGEVALVTQEHHVFVGTLRDNLLLAKPGASDADLRTALASVDALEWATGLPTGLDTEVGSGGHELTHPQSQQLALARLVLADPHTLVLDEATSLLDPRAARHLERSLAKVVDGRTVVAIAHRLHTAHDADRVAVVEDGRISELGSHDELLAAYGPYAALWRSWRAE</sequence>
<evidence type="ECO:0000259" key="13">
    <source>
        <dbReference type="PROSITE" id="PS50929"/>
    </source>
</evidence>
<reference evidence="14 15" key="1">
    <citation type="journal article" date="2013" name="ISME J.">
        <title>A metabolic model for members of the genus Tetrasphaera involved in enhanced biological phosphorus removal.</title>
        <authorList>
            <person name="Kristiansen R."/>
            <person name="Nguyen H.T.T."/>
            <person name="Saunders A.M."/>
            <person name="Nielsen J.L."/>
            <person name="Wimmer R."/>
            <person name="Le V.Q."/>
            <person name="McIlroy S.J."/>
            <person name="Petrovski S."/>
            <person name="Seviour R.J."/>
            <person name="Calteau A."/>
            <person name="Nielsen K.L."/>
            <person name="Nielsen P.H."/>
        </authorList>
    </citation>
    <scope>NUCLEOTIDE SEQUENCE [LARGE SCALE GENOMIC DNA]</scope>
    <source>
        <strain evidence="14 15">Ben110</strain>
    </source>
</reference>
<dbReference type="GO" id="GO:0015421">
    <property type="term" value="F:ABC-type oligopeptide transporter activity"/>
    <property type="evidence" value="ECO:0007669"/>
    <property type="project" value="TreeGrafter"/>
</dbReference>
<evidence type="ECO:0000256" key="10">
    <source>
        <dbReference type="SAM" id="MobiDB-lite"/>
    </source>
</evidence>
<dbReference type="Pfam" id="PF00664">
    <property type="entry name" value="ABC_membrane"/>
    <property type="match status" value="1"/>
</dbReference>
<keyword evidence="4" id="KW-0997">Cell inner membrane</keyword>
<keyword evidence="7" id="KW-0067">ATP-binding</keyword>
<feature type="region of interest" description="Disordered" evidence="10">
    <location>
        <begin position="1"/>
        <end position="27"/>
    </location>
</feature>
<dbReference type="AlphaFoldDB" id="W6JV96"/>
<name>W6JV96_9MICO</name>
<keyword evidence="6" id="KW-0547">Nucleotide-binding</keyword>
<keyword evidence="5 11" id="KW-0812">Transmembrane</keyword>
<comment type="caution">
    <text evidence="14">The sequence shown here is derived from an EMBL/GenBank/DDBJ whole genome shotgun (WGS) entry which is preliminary data.</text>
</comment>
<dbReference type="InterPro" id="IPR003439">
    <property type="entry name" value="ABC_transporter-like_ATP-bd"/>
</dbReference>
<evidence type="ECO:0000256" key="1">
    <source>
        <dbReference type="ARBA" id="ARBA00004651"/>
    </source>
</evidence>
<keyword evidence="15" id="KW-1185">Reference proteome</keyword>
<dbReference type="InterPro" id="IPR003593">
    <property type="entry name" value="AAA+_ATPase"/>
</dbReference>